<feature type="region of interest" description="Disordered" evidence="1">
    <location>
        <begin position="165"/>
        <end position="188"/>
    </location>
</feature>
<name>A0AAV0PYG8_9ROSI</name>
<reference evidence="2" key="1">
    <citation type="submission" date="2022-08" db="EMBL/GenBank/DDBJ databases">
        <authorList>
            <person name="Gutierrez-Valencia J."/>
        </authorList>
    </citation>
    <scope>NUCLEOTIDE SEQUENCE</scope>
</reference>
<dbReference type="AlphaFoldDB" id="A0AAV0PYG8"/>
<feature type="compositionally biased region" description="Basic and acidic residues" evidence="1">
    <location>
        <begin position="54"/>
        <end position="63"/>
    </location>
</feature>
<organism evidence="2 3">
    <name type="scientific">Linum tenue</name>
    <dbReference type="NCBI Taxonomy" id="586396"/>
    <lineage>
        <taxon>Eukaryota</taxon>
        <taxon>Viridiplantae</taxon>
        <taxon>Streptophyta</taxon>
        <taxon>Embryophyta</taxon>
        <taxon>Tracheophyta</taxon>
        <taxon>Spermatophyta</taxon>
        <taxon>Magnoliopsida</taxon>
        <taxon>eudicotyledons</taxon>
        <taxon>Gunneridae</taxon>
        <taxon>Pentapetalae</taxon>
        <taxon>rosids</taxon>
        <taxon>fabids</taxon>
        <taxon>Malpighiales</taxon>
        <taxon>Linaceae</taxon>
        <taxon>Linum</taxon>
    </lineage>
</organism>
<feature type="compositionally biased region" description="Basic residues" evidence="1">
    <location>
        <begin position="172"/>
        <end position="188"/>
    </location>
</feature>
<sequence length="188" mass="20448">MGDAASRDEELMGRVMNMENEFREFRDEIGTAVKSIIEAVNATTGDSLSSEQPTELKKNDQKDVADNVKASAVVLLSMEQLIRGEKGNQKGEVEKPSEPIYPTSQCVKTQGLGVKIWGEAEGEIGDDSCSESPYVKVVKKSPCKQAKVSKVEKFILLSNESVAANDGWPKTVKGRKGGGLRSVSKLKR</sequence>
<dbReference type="Proteomes" id="UP001154282">
    <property type="component" value="Unassembled WGS sequence"/>
</dbReference>
<gene>
    <name evidence="2" type="ORF">LITE_LOCUS40709</name>
</gene>
<evidence type="ECO:0000256" key="1">
    <source>
        <dbReference type="SAM" id="MobiDB-lite"/>
    </source>
</evidence>
<protein>
    <submittedName>
        <fullName evidence="2">Uncharacterized protein</fullName>
    </submittedName>
</protein>
<keyword evidence="3" id="KW-1185">Reference proteome</keyword>
<feature type="non-terminal residue" evidence="2">
    <location>
        <position position="188"/>
    </location>
</feature>
<feature type="region of interest" description="Disordered" evidence="1">
    <location>
        <begin position="43"/>
        <end position="63"/>
    </location>
</feature>
<comment type="caution">
    <text evidence="2">The sequence shown here is derived from an EMBL/GenBank/DDBJ whole genome shotgun (WGS) entry which is preliminary data.</text>
</comment>
<dbReference type="EMBL" id="CAMGYJ010000009">
    <property type="protein sequence ID" value="CAI0476274.1"/>
    <property type="molecule type" value="Genomic_DNA"/>
</dbReference>
<accession>A0AAV0PYG8</accession>
<feature type="compositionally biased region" description="Polar residues" evidence="1">
    <location>
        <begin position="43"/>
        <end position="53"/>
    </location>
</feature>
<proteinExistence type="predicted"/>
<evidence type="ECO:0000313" key="2">
    <source>
        <dbReference type="EMBL" id="CAI0476274.1"/>
    </source>
</evidence>
<evidence type="ECO:0000313" key="3">
    <source>
        <dbReference type="Proteomes" id="UP001154282"/>
    </source>
</evidence>